<dbReference type="Proteomes" id="UP000823388">
    <property type="component" value="Chromosome 5N"/>
</dbReference>
<keyword evidence="3" id="KW-1185">Reference proteome</keyword>
<feature type="transmembrane region" description="Helical" evidence="1">
    <location>
        <begin position="42"/>
        <end position="61"/>
    </location>
</feature>
<evidence type="ECO:0000256" key="1">
    <source>
        <dbReference type="SAM" id="Phobius"/>
    </source>
</evidence>
<keyword evidence="1" id="KW-0812">Transmembrane</keyword>
<sequence length="112" mass="13222">MTQLKKNVILFVVKLMMVVVLMRFLVFLFLLCLLKLAKEKVLVSIIFLTKMFLLMFQVRWLSSGWGKFCRSFLLSHCIDVYCFFSFFFSDVCWPAYITIEGAHLQCSHFISI</sequence>
<gene>
    <name evidence="2" type="ORF">PVAP13_5NG514400</name>
</gene>
<keyword evidence="1" id="KW-1133">Transmembrane helix</keyword>
<accession>A0A8T0S592</accession>
<feature type="transmembrane region" description="Helical" evidence="1">
    <location>
        <begin position="12"/>
        <end position="36"/>
    </location>
</feature>
<dbReference type="EMBL" id="CM029046">
    <property type="protein sequence ID" value="KAG2591926.1"/>
    <property type="molecule type" value="Genomic_DNA"/>
</dbReference>
<name>A0A8T0S592_PANVG</name>
<evidence type="ECO:0000313" key="3">
    <source>
        <dbReference type="Proteomes" id="UP000823388"/>
    </source>
</evidence>
<keyword evidence="1" id="KW-0472">Membrane</keyword>
<comment type="caution">
    <text evidence="2">The sequence shown here is derived from an EMBL/GenBank/DDBJ whole genome shotgun (WGS) entry which is preliminary data.</text>
</comment>
<dbReference type="EMBL" id="CM029046">
    <property type="protein sequence ID" value="KAG2591927.1"/>
    <property type="molecule type" value="Genomic_DNA"/>
</dbReference>
<dbReference type="AlphaFoldDB" id="A0A8T0S592"/>
<reference evidence="2" key="1">
    <citation type="submission" date="2020-05" db="EMBL/GenBank/DDBJ databases">
        <title>WGS assembly of Panicum virgatum.</title>
        <authorList>
            <person name="Lovell J.T."/>
            <person name="Jenkins J."/>
            <person name="Shu S."/>
            <person name="Juenger T.E."/>
            <person name="Schmutz J."/>
        </authorList>
    </citation>
    <scope>NUCLEOTIDE SEQUENCE</scope>
    <source>
        <strain evidence="2">AP13</strain>
    </source>
</reference>
<protein>
    <submittedName>
        <fullName evidence="2">Uncharacterized protein</fullName>
    </submittedName>
</protein>
<proteinExistence type="predicted"/>
<evidence type="ECO:0000313" key="2">
    <source>
        <dbReference type="EMBL" id="KAG2591926.1"/>
    </source>
</evidence>
<organism evidence="2 3">
    <name type="scientific">Panicum virgatum</name>
    <name type="common">Blackwell switchgrass</name>
    <dbReference type="NCBI Taxonomy" id="38727"/>
    <lineage>
        <taxon>Eukaryota</taxon>
        <taxon>Viridiplantae</taxon>
        <taxon>Streptophyta</taxon>
        <taxon>Embryophyta</taxon>
        <taxon>Tracheophyta</taxon>
        <taxon>Spermatophyta</taxon>
        <taxon>Magnoliopsida</taxon>
        <taxon>Liliopsida</taxon>
        <taxon>Poales</taxon>
        <taxon>Poaceae</taxon>
        <taxon>PACMAD clade</taxon>
        <taxon>Panicoideae</taxon>
        <taxon>Panicodae</taxon>
        <taxon>Paniceae</taxon>
        <taxon>Panicinae</taxon>
        <taxon>Panicum</taxon>
        <taxon>Panicum sect. Hiantes</taxon>
    </lineage>
</organism>